<evidence type="ECO:0000313" key="3">
    <source>
        <dbReference type="EMBL" id="ABK23383.1"/>
    </source>
</evidence>
<evidence type="ECO:0000256" key="2">
    <source>
        <dbReference type="SAM" id="MobiDB-lite"/>
    </source>
</evidence>
<proteinExistence type="evidence at transcript level"/>
<name>A9NRX2_PICSI</name>
<accession>A9NRX2</accession>
<dbReference type="GO" id="GO:0005634">
    <property type="term" value="C:nucleus"/>
    <property type="evidence" value="ECO:0007669"/>
    <property type="project" value="TreeGrafter"/>
</dbReference>
<dbReference type="AlphaFoldDB" id="A9NRX2"/>
<dbReference type="InterPro" id="IPR015267">
    <property type="entry name" value="PPP4R2"/>
</dbReference>
<dbReference type="GO" id="GO:0019888">
    <property type="term" value="F:protein phosphatase regulator activity"/>
    <property type="evidence" value="ECO:0007669"/>
    <property type="project" value="InterPro"/>
</dbReference>
<dbReference type="GO" id="GO:0030289">
    <property type="term" value="C:protein phosphatase 4 complex"/>
    <property type="evidence" value="ECO:0007669"/>
    <property type="project" value="InterPro"/>
</dbReference>
<organism evidence="3">
    <name type="scientific">Picea sitchensis</name>
    <name type="common">Sitka spruce</name>
    <name type="synonym">Pinus sitchensis</name>
    <dbReference type="NCBI Taxonomy" id="3332"/>
    <lineage>
        <taxon>Eukaryota</taxon>
        <taxon>Viridiplantae</taxon>
        <taxon>Streptophyta</taxon>
        <taxon>Embryophyta</taxon>
        <taxon>Tracheophyta</taxon>
        <taxon>Spermatophyta</taxon>
        <taxon>Pinopsida</taxon>
        <taxon>Pinidae</taxon>
        <taxon>Conifers I</taxon>
        <taxon>Pinales</taxon>
        <taxon>Pinaceae</taxon>
        <taxon>Picea</taxon>
    </lineage>
</organism>
<dbReference type="EMBL" id="EF084053">
    <property type="protein sequence ID" value="ABK23383.1"/>
    <property type="molecule type" value="mRNA"/>
</dbReference>
<evidence type="ECO:0000256" key="1">
    <source>
        <dbReference type="ARBA" id="ARBA00009207"/>
    </source>
</evidence>
<dbReference type="Pfam" id="PF09184">
    <property type="entry name" value="PPP4R2"/>
    <property type="match status" value="1"/>
</dbReference>
<reference evidence="3" key="1">
    <citation type="journal article" date="2008" name="BMC Genomics">
        <title>A conifer genomics resource of 200,000 spruce (Picea spp.) ESTs and 6,464 high-quality, sequence-finished full-length cDNAs for Sitka spruce (Picea sitchensis).</title>
        <authorList>
            <person name="Ralph S.G."/>
            <person name="Chun H.J."/>
            <person name="Kolosova N."/>
            <person name="Cooper D."/>
            <person name="Oddy C."/>
            <person name="Ritland C.E."/>
            <person name="Kirkpatrick R."/>
            <person name="Moore R."/>
            <person name="Barber S."/>
            <person name="Holt R.A."/>
            <person name="Jones S.J."/>
            <person name="Marra M.A."/>
            <person name="Douglas C.J."/>
            <person name="Ritland K."/>
            <person name="Bohlmann J."/>
        </authorList>
    </citation>
    <scope>NUCLEOTIDE SEQUENCE</scope>
    <source>
        <tissue evidence="3">Green portion of the leader tissue</tissue>
    </source>
</reference>
<protein>
    <recommendedName>
        <fullName evidence="4">Serine/threonine-protein phosphatase 4 regulatory subunit 2</fullName>
    </recommendedName>
</protein>
<feature type="region of interest" description="Disordered" evidence="2">
    <location>
        <begin position="197"/>
        <end position="241"/>
    </location>
</feature>
<comment type="similarity">
    <text evidence="1">Belongs to the PPP4R2 family.</text>
</comment>
<feature type="compositionally biased region" description="Basic and acidic residues" evidence="2">
    <location>
        <begin position="202"/>
        <end position="211"/>
    </location>
</feature>
<dbReference type="PANTHER" id="PTHR16487">
    <property type="entry name" value="PPP4R2-RELATED PROTEIN"/>
    <property type="match status" value="1"/>
</dbReference>
<dbReference type="GO" id="GO:0005737">
    <property type="term" value="C:cytoplasm"/>
    <property type="evidence" value="ECO:0007669"/>
    <property type="project" value="TreeGrafter"/>
</dbReference>
<sequence>MQNSQEELPGAAALASFYREDETKREFTEDLRGILEVIAGTGKYWHDWAMLKSLLSFRLKQVLTEYYESHMAGDIGSRQNLISGETYPDLVKRLDQALDSFVEGPPFTVQRLCEILLKPQSIYPNIAKASLALEKILLVTSTLPVCVDPYPSLPLSNSSAHEEVVGSQEQNLGSPKQNGIQDPVAIVDVEMVDAITEDEEKAETTEQHEQLDSMTEEPSEISSDGDTILAPVNGVNAAVDT</sequence>
<evidence type="ECO:0008006" key="4">
    <source>
        <dbReference type="Google" id="ProtNLM"/>
    </source>
</evidence>
<dbReference type="PANTHER" id="PTHR16487:SF0">
    <property type="entry name" value="PROTEIN PHOSPHATASE 4 REGULATORY SUBUNIT 2-RELATED"/>
    <property type="match status" value="1"/>
</dbReference>